<dbReference type="Gene3D" id="3.40.462.20">
    <property type="match status" value="1"/>
</dbReference>
<protein>
    <submittedName>
        <fullName evidence="1">Uncharacterized protein</fullName>
    </submittedName>
</protein>
<dbReference type="AlphaFoldDB" id="A0AAV3REU9"/>
<organism evidence="1 2">
    <name type="scientific">Lithospermum erythrorhizon</name>
    <name type="common">Purple gromwell</name>
    <name type="synonym">Lithospermum officinale var. erythrorhizon</name>
    <dbReference type="NCBI Taxonomy" id="34254"/>
    <lineage>
        <taxon>Eukaryota</taxon>
        <taxon>Viridiplantae</taxon>
        <taxon>Streptophyta</taxon>
        <taxon>Embryophyta</taxon>
        <taxon>Tracheophyta</taxon>
        <taxon>Spermatophyta</taxon>
        <taxon>Magnoliopsida</taxon>
        <taxon>eudicotyledons</taxon>
        <taxon>Gunneridae</taxon>
        <taxon>Pentapetalae</taxon>
        <taxon>asterids</taxon>
        <taxon>lamiids</taxon>
        <taxon>Boraginales</taxon>
        <taxon>Boraginaceae</taxon>
        <taxon>Boraginoideae</taxon>
        <taxon>Lithospermeae</taxon>
        <taxon>Lithospermum</taxon>
    </lineage>
</organism>
<dbReference type="Proteomes" id="UP001454036">
    <property type="component" value="Unassembled WGS sequence"/>
</dbReference>
<proteinExistence type="predicted"/>
<reference evidence="1 2" key="1">
    <citation type="submission" date="2024-01" db="EMBL/GenBank/DDBJ databases">
        <title>The complete chloroplast genome sequence of Lithospermum erythrorhizon: insights into the phylogenetic relationship among Boraginaceae species and the maternal lineages of purple gromwells.</title>
        <authorList>
            <person name="Okada T."/>
            <person name="Watanabe K."/>
        </authorList>
    </citation>
    <scope>NUCLEOTIDE SEQUENCE [LARGE SCALE GENOMIC DNA]</scope>
</reference>
<name>A0AAV3REU9_LITER</name>
<comment type="caution">
    <text evidence="1">The sequence shown here is derived from an EMBL/GenBank/DDBJ whole genome shotgun (WGS) entry which is preliminary data.</text>
</comment>
<sequence>MDDCIGKTNYGVKMAEIQSNAKPFHIAKIQYASNWNEGGTEAANFYLNLTKQLYVYRIPFVSRNPK</sequence>
<keyword evidence="2" id="KW-1185">Reference proteome</keyword>
<gene>
    <name evidence="1" type="ORF">LIER_41584</name>
</gene>
<dbReference type="EMBL" id="BAABME010026360">
    <property type="protein sequence ID" value="GAA0173758.1"/>
    <property type="molecule type" value="Genomic_DNA"/>
</dbReference>
<evidence type="ECO:0000313" key="1">
    <source>
        <dbReference type="EMBL" id="GAA0173758.1"/>
    </source>
</evidence>
<evidence type="ECO:0000313" key="2">
    <source>
        <dbReference type="Proteomes" id="UP001454036"/>
    </source>
</evidence>
<accession>A0AAV3REU9</accession>